<keyword evidence="1" id="KW-1133">Transmembrane helix</keyword>
<gene>
    <name evidence="2" type="ORF">ARMGADRAFT_668577</name>
</gene>
<proteinExistence type="predicted"/>
<accession>A0A2H3CPU9</accession>
<keyword evidence="1" id="KW-0472">Membrane</keyword>
<evidence type="ECO:0000313" key="2">
    <source>
        <dbReference type="EMBL" id="PBK83414.1"/>
    </source>
</evidence>
<evidence type="ECO:0008006" key="4">
    <source>
        <dbReference type="Google" id="ProtNLM"/>
    </source>
</evidence>
<dbReference type="Proteomes" id="UP000217790">
    <property type="component" value="Unassembled WGS sequence"/>
</dbReference>
<organism evidence="2 3">
    <name type="scientific">Armillaria gallica</name>
    <name type="common">Bulbous honey fungus</name>
    <name type="synonym">Armillaria bulbosa</name>
    <dbReference type="NCBI Taxonomy" id="47427"/>
    <lineage>
        <taxon>Eukaryota</taxon>
        <taxon>Fungi</taxon>
        <taxon>Dikarya</taxon>
        <taxon>Basidiomycota</taxon>
        <taxon>Agaricomycotina</taxon>
        <taxon>Agaricomycetes</taxon>
        <taxon>Agaricomycetidae</taxon>
        <taxon>Agaricales</taxon>
        <taxon>Marasmiineae</taxon>
        <taxon>Physalacriaceae</taxon>
        <taxon>Armillaria</taxon>
    </lineage>
</organism>
<evidence type="ECO:0000256" key="1">
    <source>
        <dbReference type="SAM" id="Phobius"/>
    </source>
</evidence>
<name>A0A2H3CPU9_ARMGA</name>
<evidence type="ECO:0000313" key="3">
    <source>
        <dbReference type="Proteomes" id="UP000217790"/>
    </source>
</evidence>
<dbReference type="EMBL" id="KZ293706">
    <property type="protein sequence ID" value="PBK83414.1"/>
    <property type="molecule type" value="Genomic_DNA"/>
</dbReference>
<keyword evidence="3" id="KW-1185">Reference proteome</keyword>
<sequence length="123" mass="13930">MAVTAGEDVSRPCDRLRRLFGSFPHCLRGLSCLSLSPLVRPPPFSFLFFVSFLFLSGARRGLTQMCRPSHLTSFVDEEDFVVFVRGLSWLTRMCCCARLMSFVGGLSLQFTMRLWRVGVRGRA</sequence>
<keyword evidence="1" id="KW-0812">Transmembrane</keyword>
<feature type="transmembrane region" description="Helical" evidence="1">
    <location>
        <begin position="44"/>
        <end position="62"/>
    </location>
</feature>
<dbReference type="AlphaFoldDB" id="A0A2H3CPU9"/>
<protein>
    <recommendedName>
        <fullName evidence="4">Transmembrane protein</fullName>
    </recommendedName>
</protein>
<reference evidence="3" key="1">
    <citation type="journal article" date="2017" name="Nat. Ecol. Evol.">
        <title>Genome expansion and lineage-specific genetic innovations in the forest pathogenic fungi Armillaria.</title>
        <authorList>
            <person name="Sipos G."/>
            <person name="Prasanna A.N."/>
            <person name="Walter M.C."/>
            <person name="O'Connor E."/>
            <person name="Balint B."/>
            <person name="Krizsan K."/>
            <person name="Kiss B."/>
            <person name="Hess J."/>
            <person name="Varga T."/>
            <person name="Slot J."/>
            <person name="Riley R."/>
            <person name="Boka B."/>
            <person name="Rigling D."/>
            <person name="Barry K."/>
            <person name="Lee J."/>
            <person name="Mihaltcheva S."/>
            <person name="LaButti K."/>
            <person name="Lipzen A."/>
            <person name="Waldron R."/>
            <person name="Moloney N.M."/>
            <person name="Sperisen C."/>
            <person name="Kredics L."/>
            <person name="Vagvoelgyi C."/>
            <person name="Patrignani A."/>
            <person name="Fitzpatrick D."/>
            <person name="Nagy I."/>
            <person name="Doyle S."/>
            <person name="Anderson J.B."/>
            <person name="Grigoriev I.V."/>
            <person name="Gueldener U."/>
            <person name="Muensterkoetter M."/>
            <person name="Nagy L.G."/>
        </authorList>
    </citation>
    <scope>NUCLEOTIDE SEQUENCE [LARGE SCALE GENOMIC DNA]</scope>
    <source>
        <strain evidence="3">Ar21-2</strain>
    </source>
</reference>
<dbReference type="InParanoid" id="A0A2H3CPU9"/>